<feature type="transmembrane region" description="Helical" evidence="4">
    <location>
        <begin position="7"/>
        <end position="32"/>
    </location>
</feature>
<keyword evidence="4" id="KW-0812">Transmembrane</keyword>
<keyword evidence="3" id="KW-0325">Glycoprotein</keyword>
<dbReference type="Pfam" id="PF04577">
    <property type="entry name" value="Glyco_transf_61"/>
    <property type="match status" value="1"/>
</dbReference>
<reference evidence="6 7" key="1">
    <citation type="submission" date="2012-04" db="EMBL/GenBank/DDBJ databases">
        <title>The Genome Sequence of Saprolegnia declina VS20.</title>
        <authorList>
            <consortium name="The Broad Institute Genome Sequencing Platform"/>
            <person name="Russ C."/>
            <person name="Nusbaum C."/>
            <person name="Tyler B."/>
            <person name="van West P."/>
            <person name="Dieguez-Uribeondo J."/>
            <person name="de Bruijn I."/>
            <person name="Tripathy S."/>
            <person name="Jiang R."/>
            <person name="Young S.K."/>
            <person name="Zeng Q."/>
            <person name="Gargeya S."/>
            <person name="Fitzgerald M."/>
            <person name="Haas B."/>
            <person name="Abouelleil A."/>
            <person name="Alvarado L."/>
            <person name="Arachchi H.M."/>
            <person name="Berlin A."/>
            <person name="Chapman S.B."/>
            <person name="Goldberg J."/>
            <person name="Griggs A."/>
            <person name="Gujja S."/>
            <person name="Hansen M."/>
            <person name="Howarth C."/>
            <person name="Imamovic A."/>
            <person name="Larimer J."/>
            <person name="McCowen C."/>
            <person name="Montmayeur A."/>
            <person name="Murphy C."/>
            <person name="Neiman D."/>
            <person name="Pearson M."/>
            <person name="Priest M."/>
            <person name="Roberts A."/>
            <person name="Saif S."/>
            <person name="Shea T."/>
            <person name="Sisk P."/>
            <person name="Sykes S."/>
            <person name="Wortman J."/>
            <person name="Nusbaum C."/>
            <person name="Birren B."/>
        </authorList>
    </citation>
    <scope>NUCLEOTIDE SEQUENCE [LARGE SCALE GENOMIC DNA]</scope>
    <source>
        <strain evidence="6 7">VS20</strain>
    </source>
</reference>
<dbReference type="GO" id="GO:0016757">
    <property type="term" value="F:glycosyltransferase activity"/>
    <property type="evidence" value="ECO:0007669"/>
    <property type="project" value="UniProtKB-KW"/>
</dbReference>
<dbReference type="VEuPathDB" id="FungiDB:SDRG_14425"/>
<keyword evidence="4" id="KW-1133">Transmembrane helix</keyword>
<keyword evidence="1" id="KW-0328">Glycosyltransferase</keyword>
<feature type="domain" description="Glycosyltransferase 61 catalytic" evidence="5">
    <location>
        <begin position="318"/>
        <end position="421"/>
    </location>
</feature>
<dbReference type="PANTHER" id="PTHR20961:SF124">
    <property type="entry name" value="GLYCOSYLTRANSFERASE"/>
    <property type="match status" value="1"/>
</dbReference>
<dbReference type="STRING" id="1156394.T0R715"/>
<dbReference type="GeneID" id="19955152"/>
<dbReference type="OMA" id="HLDDNQP"/>
<dbReference type="InParanoid" id="T0R715"/>
<accession>T0R715</accession>
<evidence type="ECO:0000256" key="1">
    <source>
        <dbReference type="ARBA" id="ARBA00022676"/>
    </source>
</evidence>
<dbReference type="InterPro" id="IPR007657">
    <property type="entry name" value="Glycosyltransferase_61"/>
</dbReference>
<name>T0R715_SAPDV</name>
<evidence type="ECO:0000256" key="2">
    <source>
        <dbReference type="ARBA" id="ARBA00022679"/>
    </source>
</evidence>
<gene>
    <name evidence="6" type="ORF">SDRG_14425</name>
</gene>
<dbReference type="PANTHER" id="PTHR20961">
    <property type="entry name" value="GLYCOSYLTRANSFERASE"/>
    <property type="match status" value="1"/>
</dbReference>
<evidence type="ECO:0000259" key="5">
    <source>
        <dbReference type="Pfam" id="PF04577"/>
    </source>
</evidence>
<dbReference type="OrthoDB" id="1892506at2759"/>
<dbReference type="AlphaFoldDB" id="T0R715"/>
<keyword evidence="7" id="KW-1185">Reference proteome</keyword>
<keyword evidence="2" id="KW-0808">Transferase</keyword>
<evidence type="ECO:0000313" key="7">
    <source>
        <dbReference type="Proteomes" id="UP000030762"/>
    </source>
</evidence>
<evidence type="ECO:0000256" key="3">
    <source>
        <dbReference type="ARBA" id="ARBA00023180"/>
    </source>
</evidence>
<dbReference type="eggNOG" id="ENOG502RAUB">
    <property type="taxonomic scope" value="Eukaryota"/>
</dbReference>
<dbReference type="RefSeq" id="XP_008618773.1">
    <property type="nucleotide sequence ID" value="XM_008620551.1"/>
</dbReference>
<dbReference type="EMBL" id="JH767202">
    <property type="protein sequence ID" value="EQC27843.1"/>
    <property type="molecule type" value="Genomic_DNA"/>
</dbReference>
<keyword evidence="4" id="KW-0472">Membrane</keyword>
<organism evidence="6 7">
    <name type="scientific">Saprolegnia diclina (strain VS20)</name>
    <dbReference type="NCBI Taxonomy" id="1156394"/>
    <lineage>
        <taxon>Eukaryota</taxon>
        <taxon>Sar</taxon>
        <taxon>Stramenopiles</taxon>
        <taxon>Oomycota</taxon>
        <taxon>Saprolegniomycetes</taxon>
        <taxon>Saprolegniales</taxon>
        <taxon>Saprolegniaceae</taxon>
        <taxon>Saprolegnia</taxon>
    </lineage>
</organism>
<proteinExistence type="predicted"/>
<dbReference type="InterPro" id="IPR049625">
    <property type="entry name" value="Glyco_transf_61_cat"/>
</dbReference>
<protein>
    <recommendedName>
        <fullName evidence="5">Glycosyltransferase 61 catalytic domain-containing protein</fullName>
    </recommendedName>
</protein>
<evidence type="ECO:0000313" key="6">
    <source>
        <dbReference type="EMBL" id="EQC27843.1"/>
    </source>
</evidence>
<dbReference type="Proteomes" id="UP000030762">
    <property type="component" value="Unassembled WGS sequence"/>
</dbReference>
<sequence length="510" mass="58235">MLRHLSLSAYVWTFGAYLVVWIALSISILHMLEVDYSSTFFAPKTPAPRARAYHERRNISVDDAFLELYNFSSCYRQVDYGIVDAIQAKELCSRDDDSTSITHLPGDGLWTDGSVWRNFGLDMRGATAMALIKNPIEDDDGYDPRYKAQPNRVLCGQCALQDPTALSSLLAHVFPQHANESTPEWRCNQRERVVYDTEIKERAIIVARKDATNPYYLLSAAINAWVVATHQLQWSPSTTRVVFLDDAGRMEYDSIFQKLLSPAHDVIYGTDLVGKRVGFPNDALFVPFEHFGPLTQHLDDEQPCFESYLLQDFRDAAFDAFKVPRVTHSPVHDATRACVVTIVSRRPVRGRNVNRMWANEDDVLRAMQDKYGRHCRFQAVDFATKSMADQIALIADSRVIIGMHGAGLSNVLFAAAHAYVIEIFPLLTEKFGYRNLCQYLGLEYIAVRDGIDTIWPTQHKTIALDEWFRTFDLVMDVVLRAQAKTAYEQRKAIQRKIHRRHILDDEFPDV</sequence>
<evidence type="ECO:0000256" key="4">
    <source>
        <dbReference type="SAM" id="Phobius"/>
    </source>
</evidence>